<dbReference type="Proteomes" id="UP000230233">
    <property type="component" value="Chromosome X"/>
</dbReference>
<protein>
    <recommendedName>
        <fullName evidence="2">SPK domain-containing protein</fullName>
    </recommendedName>
</protein>
<organism evidence="3 4">
    <name type="scientific">Caenorhabditis nigoni</name>
    <dbReference type="NCBI Taxonomy" id="1611254"/>
    <lineage>
        <taxon>Eukaryota</taxon>
        <taxon>Metazoa</taxon>
        <taxon>Ecdysozoa</taxon>
        <taxon>Nematoda</taxon>
        <taxon>Chromadorea</taxon>
        <taxon>Rhabditida</taxon>
        <taxon>Rhabditina</taxon>
        <taxon>Rhabditomorpha</taxon>
        <taxon>Rhabditoidea</taxon>
        <taxon>Rhabditidae</taxon>
        <taxon>Peloderinae</taxon>
        <taxon>Caenorhabditis</taxon>
    </lineage>
</organism>
<feature type="region of interest" description="Disordered" evidence="1">
    <location>
        <begin position="115"/>
        <end position="134"/>
    </location>
</feature>
<dbReference type="OrthoDB" id="5910604at2759"/>
<evidence type="ECO:0000313" key="3">
    <source>
        <dbReference type="EMBL" id="PIC18566.1"/>
    </source>
</evidence>
<dbReference type="InterPro" id="IPR006570">
    <property type="entry name" value="SPK_dom"/>
</dbReference>
<dbReference type="AlphaFoldDB" id="A0A2G5SUQ4"/>
<dbReference type="PANTHER" id="PTHR23362">
    <property type="entry name" value="L-PLASTIN-RELATED"/>
    <property type="match status" value="1"/>
</dbReference>
<reference evidence="4" key="1">
    <citation type="submission" date="2017-10" db="EMBL/GenBank/DDBJ databases">
        <title>Rapid genome shrinkage in a self-fertile nematode reveals novel sperm competition proteins.</title>
        <authorList>
            <person name="Yin D."/>
            <person name="Schwarz E.M."/>
            <person name="Thomas C.G."/>
            <person name="Felde R.L."/>
            <person name="Korf I.F."/>
            <person name="Cutter A.D."/>
            <person name="Schartner C.M."/>
            <person name="Ralston E.J."/>
            <person name="Meyer B.J."/>
            <person name="Haag E.S."/>
        </authorList>
    </citation>
    <scope>NUCLEOTIDE SEQUENCE [LARGE SCALE GENOMIC DNA]</scope>
    <source>
        <strain evidence="4">JU1422</strain>
    </source>
</reference>
<feature type="domain" description="SPK" evidence="2">
    <location>
        <begin position="2"/>
        <end position="110"/>
    </location>
</feature>
<feature type="region of interest" description="Disordered" evidence="1">
    <location>
        <begin position="197"/>
        <end position="234"/>
    </location>
</feature>
<evidence type="ECO:0000259" key="2">
    <source>
        <dbReference type="SMART" id="SM00583"/>
    </source>
</evidence>
<keyword evidence="4" id="KW-1185">Reference proteome</keyword>
<dbReference type="PANTHER" id="PTHR23362:SF8">
    <property type="entry name" value="SPK DOMAIN-CONTAINING PROTEIN"/>
    <property type="match status" value="1"/>
</dbReference>
<comment type="caution">
    <text evidence="3">The sequence shown here is derived from an EMBL/GenBank/DDBJ whole genome shotgun (WGS) entry which is preliminary data.</text>
</comment>
<dbReference type="Pfam" id="PF04435">
    <property type="entry name" value="SPK"/>
    <property type="match status" value="1"/>
</dbReference>
<accession>A0A2G5SUQ4</accession>
<dbReference type="SMART" id="SM00583">
    <property type="entry name" value="SPK"/>
    <property type="match status" value="1"/>
</dbReference>
<sequence>MSSEDIKNFLKQKAMASDSPIYLKPLASQFSKQHPQWNDKDTLKEMMKLLKMLDSWNLQIEEKIRIAFAFRTKVSGEMEREIRELTNSITEVDEKNVIVSYASHVLGLRTKSTRGQKRRVLEEHGGQGTGATPQDVDKAVENHEEENVAPPQKRLVGLHALNDGLQMIARTQQAKQATRADPGPYIAAFHQYFGQLRRDEKSSNAANEPNEHIADEEILPNRQPIAEAPQEPRIKSEPLDNDIYIIETPTVPTVAKLAQGVARLADVFVLKEVKNSAKRIAELGTRYHKTLKVNELDVLVRGMVDSIESRATDNGDNAECLRDFLRDFKNHFLMEVGIEFLKEDILKKIEARIDELERAQVFISKVDIKCLIADVLLNQCELRTKL</sequence>
<dbReference type="EMBL" id="PDUG01000006">
    <property type="protein sequence ID" value="PIC18566.1"/>
    <property type="molecule type" value="Genomic_DNA"/>
</dbReference>
<evidence type="ECO:0000313" key="4">
    <source>
        <dbReference type="Proteomes" id="UP000230233"/>
    </source>
</evidence>
<gene>
    <name evidence="3" type="primary">Cnig_chr_X.g24414</name>
    <name evidence="3" type="ORF">B9Z55_024414</name>
</gene>
<proteinExistence type="predicted"/>
<evidence type="ECO:0000256" key="1">
    <source>
        <dbReference type="SAM" id="MobiDB-lite"/>
    </source>
</evidence>
<dbReference type="InterPro" id="IPR053315">
    <property type="entry name" value="Peptidase_C14A"/>
</dbReference>
<name>A0A2G5SUQ4_9PELO</name>